<reference evidence="4" key="1">
    <citation type="journal article" date="2020" name="Stud. Mycol.">
        <title>101 Dothideomycetes genomes: a test case for predicting lifestyles and emergence of pathogens.</title>
        <authorList>
            <person name="Haridas S."/>
            <person name="Albert R."/>
            <person name="Binder M."/>
            <person name="Bloem J."/>
            <person name="Labutti K."/>
            <person name="Salamov A."/>
            <person name="Andreopoulos B."/>
            <person name="Baker S."/>
            <person name="Barry K."/>
            <person name="Bills G."/>
            <person name="Bluhm B."/>
            <person name="Cannon C."/>
            <person name="Castanera R."/>
            <person name="Culley D."/>
            <person name="Daum C."/>
            <person name="Ezra D."/>
            <person name="Gonzalez J."/>
            <person name="Henrissat B."/>
            <person name="Kuo A."/>
            <person name="Liang C."/>
            <person name="Lipzen A."/>
            <person name="Lutzoni F."/>
            <person name="Magnuson J."/>
            <person name="Mondo S."/>
            <person name="Nolan M."/>
            <person name="Ohm R."/>
            <person name="Pangilinan J."/>
            <person name="Park H.-J."/>
            <person name="Ramirez L."/>
            <person name="Alfaro M."/>
            <person name="Sun H."/>
            <person name="Tritt A."/>
            <person name="Yoshinaga Y."/>
            <person name="Zwiers L.-H."/>
            <person name="Turgeon B."/>
            <person name="Goodwin S."/>
            <person name="Spatafora J."/>
            <person name="Crous P."/>
            <person name="Grigoriev I."/>
        </authorList>
    </citation>
    <scope>NUCLEOTIDE SEQUENCE</scope>
    <source>
        <strain evidence="4">CBS 269.34</strain>
    </source>
</reference>
<evidence type="ECO:0000313" key="5">
    <source>
        <dbReference type="Proteomes" id="UP000799750"/>
    </source>
</evidence>
<dbReference type="SUPFAM" id="SSF48403">
    <property type="entry name" value="Ankyrin repeat"/>
    <property type="match status" value="1"/>
</dbReference>
<proteinExistence type="predicted"/>
<dbReference type="InterPro" id="IPR036770">
    <property type="entry name" value="Ankyrin_rpt-contain_sf"/>
</dbReference>
<evidence type="ECO:0000313" key="4">
    <source>
        <dbReference type="EMBL" id="KAF2492264.1"/>
    </source>
</evidence>
<accession>A0A6A6QJP0</accession>
<dbReference type="PROSITE" id="PS50088">
    <property type="entry name" value="ANK_REPEAT"/>
    <property type="match status" value="1"/>
</dbReference>
<keyword evidence="5" id="KW-1185">Reference proteome</keyword>
<dbReference type="OrthoDB" id="5369447at2759"/>
<dbReference type="Gene3D" id="1.25.40.20">
    <property type="entry name" value="Ankyrin repeat-containing domain"/>
    <property type="match status" value="1"/>
</dbReference>
<dbReference type="EMBL" id="MU004194">
    <property type="protein sequence ID" value="KAF2492264.1"/>
    <property type="molecule type" value="Genomic_DNA"/>
</dbReference>
<dbReference type="PANTHER" id="PTHR24173">
    <property type="entry name" value="ANKYRIN REPEAT CONTAINING"/>
    <property type="match status" value="1"/>
</dbReference>
<keyword evidence="2 3" id="KW-0040">ANK repeat</keyword>
<dbReference type="PANTHER" id="PTHR24173:SF74">
    <property type="entry name" value="ANKYRIN REPEAT DOMAIN-CONTAINING PROTEIN 16"/>
    <property type="match status" value="1"/>
</dbReference>
<evidence type="ECO:0000256" key="3">
    <source>
        <dbReference type="PROSITE-ProRule" id="PRU00023"/>
    </source>
</evidence>
<dbReference type="AlphaFoldDB" id="A0A6A6QJP0"/>
<evidence type="ECO:0000256" key="2">
    <source>
        <dbReference type="ARBA" id="ARBA00023043"/>
    </source>
</evidence>
<organism evidence="4 5">
    <name type="scientific">Lophium mytilinum</name>
    <dbReference type="NCBI Taxonomy" id="390894"/>
    <lineage>
        <taxon>Eukaryota</taxon>
        <taxon>Fungi</taxon>
        <taxon>Dikarya</taxon>
        <taxon>Ascomycota</taxon>
        <taxon>Pezizomycotina</taxon>
        <taxon>Dothideomycetes</taxon>
        <taxon>Pleosporomycetidae</taxon>
        <taxon>Mytilinidiales</taxon>
        <taxon>Mytilinidiaceae</taxon>
        <taxon>Lophium</taxon>
    </lineage>
</organism>
<keyword evidence="1" id="KW-0677">Repeat</keyword>
<dbReference type="Proteomes" id="UP000799750">
    <property type="component" value="Unassembled WGS sequence"/>
</dbReference>
<evidence type="ECO:0000256" key="1">
    <source>
        <dbReference type="ARBA" id="ARBA00022737"/>
    </source>
</evidence>
<dbReference type="Pfam" id="PF12796">
    <property type="entry name" value="Ank_2"/>
    <property type="match status" value="1"/>
</dbReference>
<feature type="repeat" description="ANK" evidence="3">
    <location>
        <begin position="220"/>
        <end position="252"/>
    </location>
</feature>
<dbReference type="PROSITE" id="PS50297">
    <property type="entry name" value="ANK_REP_REGION"/>
    <property type="match status" value="1"/>
</dbReference>
<sequence>MSGVPFTLSSNVISTSYGRVHSEIWNCIASSSNLDSRERGSFTYLKRRTTPYEVEEAVVRWPEIVFPAVTQKYLILERMLAATARGGHVDLHSARLDFGQQLGVAAPYMITRNVVKTALHQVIDAFDLLLVLRRLQSEVFLTRMPMGHHILDTVCYGSKRDARYACWEMVECLLQHGAIVAKSKAQRAAAWSGRVDVLKALLRYGADLNECFDKKDLDGPPGAALHVAAVLSHVEAVRRLVENGADPKLENCNGSTPGDLLSGDTEIALLLGITT</sequence>
<dbReference type="InterPro" id="IPR002110">
    <property type="entry name" value="Ankyrin_rpt"/>
</dbReference>
<gene>
    <name evidence="4" type="ORF">BU16DRAFT_593714</name>
</gene>
<name>A0A6A6QJP0_9PEZI</name>
<protein>
    <submittedName>
        <fullName evidence="4">Uncharacterized protein</fullName>
    </submittedName>
</protein>